<feature type="transmembrane region" description="Helical" evidence="1">
    <location>
        <begin position="49"/>
        <end position="72"/>
    </location>
</feature>
<gene>
    <name evidence="2" type="ORF">MMC68T_00563</name>
</gene>
<evidence type="ECO:0000256" key="1">
    <source>
        <dbReference type="SAM" id="Phobius"/>
    </source>
</evidence>
<proteinExistence type="predicted"/>
<sequence length="76" mass="8628">MIKTIAIIVICFAIIIASMGLFLLATSYKDCFSRNKVTKKKARYLYKKEWITTLLITIIAIWLGLSMTGILVNPNM</sequence>
<dbReference type="EMBL" id="LS483515">
    <property type="protein sequence ID" value="SRX71842.1"/>
    <property type="molecule type" value="Genomic_DNA"/>
</dbReference>
<keyword evidence="1" id="KW-0812">Transmembrane</keyword>
<feature type="transmembrane region" description="Helical" evidence="1">
    <location>
        <begin position="6"/>
        <end position="28"/>
    </location>
</feature>
<dbReference type="Proteomes" id="UP000290347">
    <property type="component" value="Chromosome"/>
</dbReference>
<keyword evidence="1" id="KW-1133">Transmembrane helix</keyword>
<keyword evidence="1" id="KW-0472">Membrane</keyword>
<evidence type="ECO:0000313" key="2">
    <source>
        <dbReference type="EMBL" id="SRX71842.1"/>
    </source>
</evidence>
<dbReference type="AlphaFoldDB" id="A0AB38GE58"/>
<protein>
    <submittedName>
        <fullName evidence="2">Uncharacterized protein</fullName>
    </submittedName>
</protein>
<name>A0AB38GE58_MYCMC</name>
<evidence type="ECO:0000313" key="3">
    <source>
        <dbReference type="Proteomes" id="UP000290347"/>
    </source>
</evidence>
<accession>A0AB38GE58</accession>
<dbReference type="RefSeq" id="WP_020862840.1">
    <property type="nucleotide sequence ID" value="NZ_CP012387.1"/>
</dbReference>
<reference evidence="2 3" key="1">
    <citation type="submission" date="2018-05" db="EMBL/GenBank/DDBJ databases">
        <authorList>
            <person name="Falquet L."/>
            <person name="Falquet L."/>
        </authorList>
    </citation>
    <scope>NUCLEOTIDE SEQUENCE [LARGE SCALE GENOMIC DNA]</scope>
    <source>
        <strain evidence="2 3">GM12</strain>
    </source>
</reference>
<organism evidence="2 3">
    <name type="scientific">Mycoplasma mycoides subsp. capri</name>
    <dbReference type="NCBI Taxonomy" id="40477"/>
    <lineage>
        <taxon>Bacteria</taxon>
        <taxon>Bacillati</taxon>
        <taxon>Mycoplasmatota</taxon>
        <taxon>Mollicutes</taxon>
        <taxon>Mycoplasmataceae</taxon>
        <taxon>Mycoplasma</taxon>
    </lineage>
</organism>